<gene>
    <name evidence="1" type="ORF">SAMN06265367_105271</name>
</gene>
<comment type="caution">
    <text evidence="1">The sequence shown here is derived from an EMBL/GenBank/DDBJ whole genome shotgun (WGS) entry which is preliminary data.</text>
</comment>
<name>A0ABY1P857_9BACT</name>
<proteinExistence type="predicted"/>
<keyword evidence="2" id="KW-1185">Reference proteome</keyword>
<sequence length="156" mass="17566">MENRISISIPPAELQQVRDAFATITTIMGPYFAELSKGKAKHLARMSDGTLPFVQKATEFAESNPQFNPPFLDVVEMRKDLEAYIQLKPFFVAAEQLQDEFTNTTTLAGAEAYDQARIFYNSVKYAAKMGIAGAQALYEELRKRYESQGDRKGPEK</sequence>
<evidence type="ECO:0008006" key="3">
    <source>
        <dbReference type="Google" id="ProtNLM"/>
    </source>
</evidence>
<evidence type="ECO:0000313" key="1">
    <source>
        <dbReference type="EMBL" id="SMP28177.1"/>
    </source>
</evidence>
<dbReference type="RefSeq" id="WP_283413725.1">
    <property type="nucleotide sequence ID" value="NZ_FXUA01000005.1"/>
</dbReference>
<accession>A0ABY1P857</accession>
<protein>
    <recommendedName>
        <fullName evidence="3">Phasin protein</fullName>
    </recommendedName>
</protein>
<organism evidence="1 2">
    <name type="scientific">Algoriphagus winogradskyi</name>
    <dbReference type="NCBI Taxonomy" id="237017"/>
    <lineage>
        <taxon>Bacteria</taxon>
        <taxon>Pseudomonadati</taxon>
        <taxon>Bacteroidota</taxon>
        <taxon>Cytophagia</taxon>
        <taxon>Cytophagales</taxon>
        <taxon>Cyclobacteriaceae</taxon>
        <taxon>Algoriphagus</taxon>
    </lineage>
</organism>
<evidence type="ECO:0000313" key="2">
    <source>
        <dbReference type="Proteomes" id="UP001157915"/>
    </source>
</evidence>
<dbReference type="Proteomes" id="UP001157915">
    <property type="component" value="Unassembled WGS sequence"/>
</dbReference>
<reference evidence="1 2" key="1">
    <citation type="submission" date="2017-05" db="EMBL/GenBank/DDBJ databases">
        <authorList>
            <person name="Varghese N."/>
            <person name="Submissions S."/>
        </authorList>
    </citation>
    <scope>NUCLEOTIDE SEQUENCE [LARGE SCALE GENOMIC DNA]</scope>
    <source>
        <strain evidence="1 2">DSM 15360</strain>
    </source>
</reference>
<dbReference type="EMBL" id="FXUA01000005">
    <property type="protein sequence ID" value="SMP28177.1"/>
    <property type="molecule type" value="Genomic_DNA"/>
</dbReference>